<protein>
    <recommendedName>
        <fullName evidence="3">DUF559 domain-containing protein</fullName>
    </recommendedName>
</protein>
<dbReference type="Proteomes" id="UP000248627">
    <property type="component" value="Unassembled WGS sequence"/>
</dbReference>
<keyword evidence="2" id="KW-1185">Reference proteome</keyword>
<evidence type="ECO:0000313" key="1">
    <source>
        <dbReference type="EMBL" id="PZF97137.1"/>
    </source>
</evidence>
<comment type="caution">
    <text evidence="1">The sequence shown here is derived from an EMBL/GenBank/DDBJ whole genome shotgun (WGS) entry which is preliminary data.</text>
</comment>
<gene>
    <name evidence="1" type="ORF">C1I93_12795</name>
</gene>
<dbReference type="InterPro" id="IPR011335">
    <property type="entry name" value="Restrct_endonuc-II-like"/>
</dbReference>
<dbReference type="SUPFAM" id="SSF52980">
    <property type="entry name" value="Restriction endonuclease-like"/>
    <property type="match status" value="1"/>
</dbReference>
<name>A0A2W2DBA3_9ACTN</name>
<organism evidence="1 2">
    <name type="scientific">Micromonospora endophytica</name>
    <dbReference type="NCBI Taxonomy" id="515350"/>
    <lineage>
        <taxon>Bacteria</taxon>
        <taxon>Bacillati</taxon>
        <taxon>Actinomycetota</taxon>
        <taxon>Actinomycetes</taxon>
        <taxon>Micromonosporales</taxon>
        <taxon>Micromonosporaceae</taxon>
        <taxon>Micromonospora</taxon>
    </lineage>
</organism>
<feature type="non-terminal residue" evidence="1">
    <location>
        <position position="281"/>
    </location>
</feature>
<evidence type="ECO:0008006" key="3">
    <source>
        <dbReference type="Google" id="ProtNLM"/>
    </source>
</evidence>
<dbReference type="Gene3D" id="3.40.960.10">
    <property type="entry name" value="VSR Endonuclease"/>
    <property type="match status" value="1"/>
</dbReference>
<evidence type="ECO:0000313" key="2">
    <source>
        <dbReference type="Proteomes" id="UP000248627"/>
    </source>
</evidence>
<dbReference type="AlphaFoldDB" id="A0A2W2DBA3"/>
<reference evidence="1 2" key="1">
    <citation type="submission" date="2018-01" db="EMBL/GenBank/DDBJ databases">
        <title>Draft genome sequence of Jishengella endophytica.</title>
        <authorList>
            <person name="Sahin N."/>
            <person name="Ay H."/>
            <person name="Saygin H."/>
        </authorList>
    </citation>
    <scope>NUCLEOTIDE SEQUENCE [LARGE SCALE GENOMIC DNA]</scope>
    <source>
        <strain evidence="1 2">DSM 45430</strain>
    </source>
</reference>
<dbReference type="EMBL" id="POTX01000068">
    <property type="protein sequence ID" value="PZF97137.1"/>
    <property type="molecule type" value="Genomic_DNA"/>
</dbReference>
<sequence>MFHYSELLASGWSREQVRSQTEADSLVRLTRGVYAPTADARADNRLAAIFERLPDGAVAGFHTGAMLHGFGDVRSERLHVIVPAGTVVPRIRGVVAHESVVPVRDPVIRQGVPCAPAARCAIDLARTLRRMDALPVLDLCLRVGACLPDELRAEVAKHRALRGVCQARQLATLADPRAECRQESQLRLVLVDAGLPVPEPQFWVYDGHGVALFRIDLVYRERRIGIEYDGSSHLDHDRLNHDRSRMNWLADQRWRMRHFTARDLYRRPAHITTTIRALLTT</sequence>
<proteinExistence type="predicted"/>
<accession>A0A2W2DBA3</accession>